<dbReference type="EMBL" id="JAOTOJ010000015">
    <property type="protein sequence ID" value="KAK9392761.1"/>
    <property type="molecule type" value="Genomic_DNA"/>
</dbReference>
<protein>
    <submittedName>
        <fullName evidence="2">Ralyl: RNA-binding Raly-like</fullName>
    </submittedName>
</protein>
<reference evidence="2 3" key="1">
    <citation type="journal article" date="2024" name="Proc. Natl. Acad. Sci. U.S.A.">
        <title>The genetic regulatory architecture and epigenomic basis for age-related changes in rattlesnake venom.</title>
        <authorList>
            <person name="Hogan M.P."/>
            <person name="Holding M.L."/>
            <person name="Nystrom G.S."/>
            <person name="Colston T.J."/>
            <person name="Bartlett D.A."/>
            <person name="Mason A.J."/>
            <person name="Ellsworth S.A."/>
            <person name="Rautsaw R.M."/>
            <person name="Lawrence K.C."/>
            <person name="Strickland J.L."/>
            <person name="He B."/>
            <person name="Fraser P."/>
            <person name="Margres M.J."/>
            <person name="Gilbert D.M."/>
            <person name="Gibbs H.L."/>
            <person name="Parkinson C.L."/>
            <person name="Rokyta D.R."/>
        </authorList>
    </citation>
    <scope>NUCLEOTIDE SEQUENCE [LARGE SCALE GENOMIC DNA]</scope>
    <source>
        <strain evidence="2">DRR0105</strain>
    </source>
</reference>
<evidence type="ECO:0000313" key="3">
    <source>
        <dbReference type="Proteomes" id="UP001474421"/>
    </source>
</evidence>
<evidence type="ECO:0000313" key="2">
    <source>
        <dbReference type="EMBL" id="KAK9392761.1"/>
    </source>
</evidence>
<dbReference type="AlphaFoldDB" id="A0AAW1ASL0"/>
<dbReference type="Proteomes" id="UP001474421">
    <property type="component" value="Unassembled WGS sequence"/>
</dbReference>
<feature type="region of interest" description="Disordered" evidence="1">
    <location>
        <begin position="19"/>
        <end position="76"/>
    </location>
</feature>
<proteinExistence type="predicted"/>
<feature type="non-terminal residue" evidence="2">
    <location>
        <position position="1"/>
    </location>
</feature>
<feature type="compositionally biased region" description="Acidic residues" evidence="1">
    <location>
        <begin position="66"/>
        <end position="76"/>
    </location>
</feature>
<sequence>RAEELHSIKGELSQIKAQRASLDRAGTKDSKRKLFDSVDASYPAAEPIRMKDSAEQEGHTPQQDVDSAEESTDTEEAAAFRNYKIGSYSSRFGDLAQMPKEATVGLNQSRLTSNLFKSREAAIGRAQELPYEYFVPLQTPMSLPCHPCWFSCSIAAAPELVESFLCQLKGGPCVLL</sequence>
<name>A0AAW1ASL0_CROAD</name>
<evidence type="ECO:0000256" key="1">
    <source>
        <dbReference type="SAM" id="MobiDB-lite"/>
    </source>
</evidence>
<comment type="caution">
    <text evidence="2">The sequence shown here is derived from an EMBL/GenBank/DDBJ whole genome shotgun (WGS) entry which is preliminary data.</text>
</comment>
<organism evidence="2 3">
    <name type="scientific">Crotalus adamanteus</name>
    <name type="common">Eastern diamondback rattlesnake</name>
    <dbReference type="NCBI Taxonomy" id="8729"/>
    <lineage>
        <taxon>Eukaryota</taxon>
        <taxon>Metazoa</taxon>
        <taxon>Chordata</taxon>
        <taxon>Craniata</taxon>
        <taxon>Vertebrata</taxon>
        <taxon>Euteleostomi</taxon>
        <taxon>Lepidosauria</taxon>
        <taxon>Squamata</taxon>
        <taxon>Bifurcata</taxon>
        <taxon>Unidentata</taxon>
        <taxon>Episquamata</taxon>
        <taxon>Toxicofera</taxon>
        <taxon>Serpentes</taxon>
        <taxon>Colubroidea</taxon>
        <taxon>Viperidae</taxon>
        <taxon>Crotalinae</taxon>
        <taxon>Crotalus</taxon>
    </lineage>
</organism>
<feature type="compositionally biased region" description="Basic and acidic residues" evidence="1">
    <location>
        <begin position="48"/>
        <end position="58"/>
    </location>
</feature>
<gene>
    <name evidence="2" type="ORF">NXF25_016850</name>
</gene>
<feature type="compositionally biased region" description="Basic and acidic residues" evidence="1">
    <location>
        <begin position="21"/>
        <end position="36"/>
    </location>
</feature>
<keyword evidence="3" id="KW-1185">Reference proteome</keyword>
<accession>A0AAW1ASL0</accession>